<dbReference type="SUPFAM" id="SSF48264">
    <property type="entry name" value="Cytochrome P450"/>
    <property type="match status" value="1"/>
</dbReference>
<name>A0A2Z5G069_9BACT</name>
<dbReference type="CDD" id="cd20620">
    <property type="entry name" value="CYP132-like"/>
    <property type="match status" value="1"/>
</dbReference>
<dbReference type="Pfam" id="PF00067">
    <property type="entry name" value="p450"/>
    <property type="match status" value="1"/>
</dbReference>
<comment type="cofactor">
    <cofactor evidence="7">
        <name>heme</name>
        <dbReference type="ChEBI" id="CHEBI:30413"/>
    </cofactor>
</comment>
<keyword evidence="5 7" id="KW-0408">Iron</keyword>
<comment type="similarity">
    <text evidence="1 8">Belongs to the cytochrome P450 family.</text>
</comment>
<reference evidence="10 11" key="1">
    <citation type="journal article" date="2018" name="Front. Microbiol.">
        <title>Hydrolytic Capabilities as a Key to Environmental Success: Chitinolytic and Cellulolytic Acidobacteria From Acidic Sub-arctic Soils and Boreal Peatlands.</title>
        <authorList>
            <person name="Belova S.E."/>
            <person name="Ravin N.V."/>
            <person name="Pankratov T.A."/>
            <person name="Rakitin A.L."/>
            <person name="Ivanova A.A."/>
            <person name="Beletsky A.V."/>
            <person name="Mardanov A.V."/>
            <person name="Sinninghe Damste J.S."/>
            <person name="Dedysh S.N."/>
        </authorList>
    </citation>
    <scope>NUCLEOTIDE SEQUENCE [LARGE SCALE GENOMIC DNA]</scope>
    <source>
        <strain evidence="10 11">SBC82</strain>
    </source>
</reference>
<evidence type="ECO:0000256" key="2">
    <source>
        <dbReference type="ARBA" id="ARBA00022617"/>
    </source>
</evidence>
<feature type="region of interest" description="Disordered" evidence="9">
    <location>
        <begin position="15"/>
        <end position="38"/>
    </location>
</feature>
<proteinExistence type="inferred from homology"/>
<evidence type="ECO:0000313" key="11">
    <source>
        <dbReference type="Proteomes" id="UP000253606"/>
    </source>
</evidence>
<dbReference type="InterPro" id="IPR001128">
    <property type="entry name" value="Cyt_P450"/>
</dbReference>
<dbReference type="GO" id="GO:0005506">
    <property type="term" value="F:iron ion binding"/>
    <property type="evidence" value="ECO:0007669"/>
    <property type="project" value="InterPro"/>
</dbReference>
<evidence type="ECO:0000256" key="5">
    <source>
        <dbReference type="ARBA" id="ARBA00023004"/>
    </source>
</evidence>
<evidence type="ECO:0000256" key="9">
    <source>
        <dbReference type="SAM" id="MobiDB-lite"/>
    </source>
</evidence>
<protein>
    <submittedName>
        <fullName evidence="10">Cytochrome P450</fullName>
    </submittedName>
</protein>
<organism evidence="10 11">
    <name type="scientific">Acidisarcina polymorpha</name>
    <dbReference type="NCBI Taxonomy" id="2211140"/>
    <lineage>
        <taxon>Bacteria</taxon>
        <taxon>Pseudomonadati</taxon>
        <taxon>Acidobacteriota</taxon>
        <taxon>Terriglobia</taxon>
        <taxon>Terriglobales</taxon>
        <taxon>Acidobacteriaceae</taxon>
        <taxon>Acidisarcina</taxon>
    </lineage>
</organism>
<evidence type="ECO:0000256" key="6">
    <source>
        <dbReference type="ARBA" id="ARBA00023033"/>
    </source>
</evidence>
<evidence type="ECO:0000256" key="4">
    <source>
        <dbReference type="ARBA" id="ARBA00023002"/>
    </source>
</evidence>
<dbReference type="InterPro" id="IPR036396">
    <property type="entry name" value="Cyt_P450_sf"/>
</dbReference>
<keyword evidence="3 7" id="KW-0479">Metal-binding</keyword>
<evidence type="ECO:0000313" key="10">
    <source>
        <dbReference type="EMBL" id="AXC12563.1"/>
    </source>
</evidence>
<feature type="compositionally biased region" description="Basic and acidic residues" evidence="9">
    <location>
        <begin position="22"/>
        <end position="33"/>
    </location>
</feature>
<feature type="binding site" description="axial binding residue" evidence="7">
    <location>
        <position position="445"/>
    </location>
    <ligand>
        <name>heme</name>
        <dbReference type="ChEBI" id="CHEBI:30413"/>
    </ligand>
    <ligandPart>
        <name>Fe</name>
        <dbReference type="ChEBI" id="CHEBI:18248"/>
    </ligandPart>
</feature>
<dbReference type="Proteomes" id="UP000253606">
    <property type="component" value="Chromosome"/>
</dbReference>
<keyword evidence="11" id="KW-1185">Reference proteome</keyword>
<evidence type="ECO:0000256" key="7">
    <source>
        <dbReference type="PIRSR" id="PIRSR602401-1"/>
    </source>
</evidence>
<dbReference type="PANTHER" id="PTHR24291:SF50">
    <property type="entry name" value="BIFUNCTIONAL ALBAFLAVENONE MONOOXYGENASE_TERPENE SYNTHASE"/>
    <property type="match status" value="1"/>
</dbReference>
<keyword evidence="2 7" id="KW-0349">Heme</keyword>
<dbReference type="GO" id="GO:0016705">
    <property type="term" value="F:oxidoreductase activity, acting on paired donors, with incorporation or reduction of molecular oxygen"/>
    <property type="evidence" value="ECO:0007669"/>
    <property type="project" value="InterPro"/>
</dbReference>
<dbReference type="EMBL" id="CP030840">
    <property type="protein sequence ID" value="AXC12563.1"/>
    <property type="molecule type" value="Genomic_DNA"/>
</dbReference>
<dbReference type="PRINTS" id="PR00463">
    <property type="entry name" value="EP450I"/>
</dbReference>
<accession>A0A2Z5G069</accession>
<evidence type="ECO:0000256" key="8">
    <source>
        <dbReference type="RuleBase" id="RU000461"/>
    </source>
</evidence>
<evidence type="ECO:0000256" key="1">
    <source>
        <dbReference type="ARBA" id="ARBA00010617"/>
    </source>
</evidence>
<keyword evidence="6 8" id="KW-0503">Monooxygenase</keyword>
<dbReference type="InterPro" id="IPR002401">
    <property type="entry name" value="Cyt_P450_E_grp-I"/>
</dbReference>
<gene>
    <name evidence="10" type="ORF">ACPOL_3270</name>
</gene>
<dbReference type="InterPro" id="IPR050196">
    <property type="entry name" value="Cytochrome_P450_Monoox"/>
</dbReference>
<dbReference type="InterPro" id="IPR017972">
    <property type="entry name" value="Cyt_P450_CS"/>
</dbReference>
<evidence type="ECO:0000256" key="3">
    <source>
        <dbReference type="ARBA" id="ARBA00022723"/>
    </source>
</evidence>
<dbReference type="PRINTS" id="PR00385">
    <property type="entry name" value="P450"/>
</dbReference>
<keyword evidence="4 8" id="KW-0560">Oxidoreductase</keyword>
<dbReference type="PROSITE" id="PS00086">
    <property type="entry name" value="CYTOCHROME_P450"/>
    <property type="match status" value="1"/>
</dbReference>
<dbReference type="Gene3D" id="1.10.630.10">
    <property type="entry name" value="Cytochrome P450"/>
    <property type="match status" value="1"/>
</dbReference>
<dbReference type="PANTHER" id="PTHR24291">
    <property type="entry name" value="CYTOCHROME P450 FAMILY 4"/>
    <property type="match status" value="1"/>
</dbReference>
<sequence>MNSRFVALENQASSMATVLQAPDDREKESEKDAPSPAGDWIVEERGGYRYPPGLKMNLPFYLVRKFFKPGNPILLFEHLVANYGRISHYKLGASHIVFINDPGLIWEILINQPQNFIKERTQRRMKILLGEGLITSDGEVHRRQRRIAAPAFHRQRIQNYGSMMVDRAAAMREEWKPGIEIDIAAEMMRLTLQVVARTIFNTDVTRDVQAINDEVNVIMDLYNFLIALPKAEAMLHWPIPGLMRFRKARKRLDSVVHRMIEQHRKDGVDRGDLLSMLISSRDEEGEQEGDAAKMSDEQLRDEVLTIFLAGYETVANALTWTWLLLGQNPEAEARMHAEIDTVLEGRSPQLDDLPNLKYTEMVFAESMRLYPPAWAMGRQATRDIEIGPYKFPTGTYLFFSQYIMQRSEEQFPDPLRFDPERFAPEVKAGRPKFAYFPFGGGNRQCIGEAFAWMEGILLLATIAQRWKLRLAPGQRIGLAPKITLRPDGPIRVVPELRR</sequence>
<dbReference type="GO" id="GO:0004497">
    <property type="term" value="F:monooxygenase activity"/>
    <property type="evidence" value="ECO:0007669"/>
    <property type="project" value="UniProtKB-KW"/>
</dbReference>
<dbReference type="KEGG" id="abas:ACPOL_3270"/>
<dbReference type="GO" id="GO:0020037">
    <property type="term" value="F:heme binding"/>
    <property type="evidence" value="ECO:0007669"/>
    <property type="project" value="InterPro"/>
</dbReference>
<dbReference type="AlphaFoldDB" id="A0A2Z5G069"/>